<proteinExistence type="inferred from homology"/>
<dbReference type="AlphaFoldDB" id="A0A4P5P911"/>
<evidence type="ECO:0000256" key="1">
    <source>
        <dbReference type="ARBA" id="ARBA00006930"/>
    </source>
</evidence>
<dbReference type="Gene3D" id="3.40.50.300">
    <property type="entry name" value="P-loop containing nucleotide triphosphate hydrolases"/>
    <property type="match status" value="2"/>
</dbReference>
<evidence type="ECO:0000259" key="5">
    <source>
        <dbReference type="Pfam" id="PF13476"/>
    </source>
</evidence>
<dbReference type="InterPro" id="IPR027417">
    <property type="entry name" value="P-loop_NTPase"/>
</dbReference>
<dbReference type="PANTHER" id="PTHR32114">
    <property type="entry name" value="ABC TRANSPORTER ABCH.3"/>
    <property type="match status" value="1"/>
</dbReference>
<dbReference type="Proteomes" id="UP000290567">
    <property type="component" value="Unassembled WGS sequence"/>
</dbReference>
<reference evidence="7" key="1">
    <citation type="submission" date="2019-02" db="EMBL/GenBank/DDBJ databases">
        <title>Draft genome sequence of Enterococcus sp. Gos25-1.</title>
        <authorList>
            <person name="Tanaka N."/>
            <person name="Shiwa Y."/>
            <person name="Fujita N."/>
        </authorList>
    </citation>
    <scope>NUCLEOTIDE SEQUENCE [LARGE SCALE GENOMIC DNA]</scope>
    <source>
        <strain evidence="7">Gos25-1</strain>
    </source>
</reference>
<evidence type="ECO:0000313" key="6">
    <source>
        <dbReference type="EMBL" id="GCF94036.1"/>
    </source>
</evidence>
<gene>
    <name evidence="6" type="primary">sbcC</name>
    <name evidence="6" type="ORF">NRIC_19270</name>
</gene>
<dbReference type="EMBL" id="BJCC01000014">
    <property type="protein sequence ID" value="GCF94036.1"/>
    <property type="molecule type" value="Genomic_DNA"/>
</dbReference>
<comment type="caution">
    <text evidence="6">The sequence shown here is derived from an EMBL/GenBank/DDBJ whole genome shotgun (WGS) entry which is preliminary data.</text>
</comment>
<dbReference type="GO" id="GO:0016887">
    <property type="term" value="F:ATP hydrolysis activity"/>
    <property type="evidence" value="ECO:0007669"/>
    <property type="project" value="InterPro"/>
</dbReference>
<comment type="similarity">
    <text evidence="1">Belongs to the SMC family. SbcC subfamily.</text>
</comment>
<feature type="coiled-coil region" evidence="4">
    <location>
        <begin position="403"/>
        <end position="495"/>
    </location>
</feature>
<dbReference type="SUPFAM" id="SSF52540">
    <property type="entry name" value="P-loop containing nucleoside triphosphate hydrolases"/>
    <property type="match status" value="1"/>
</dbReference>
<dbReference type="OrthoDB" id="9795626at2"/>
<evidence type="ECO:0000313" key="7">
    <source>
        <dbReference type="Proteomes" id="UP000290567"/>
    </source>
</evidence>
<feature type="coiled-coil region" evidence="4">
    <location>
        <begin position="185"/>
        <end position="297"/>
    </location>
</feature>
<protein>
    <recommendedName>
        <fullName evidence="3">Nuclease SbcCD subunit C</fullName>
    </recommendedName>
</protein>
<evidence type="ECO:0000256" key="3">
    <source>
        <dbReference type="ARBA" id="ARBA00013368"/>
    </source>
</evidence>
<dbReference type="Pfam" id="PF13476">
    <property type="entry name" value="AAA_23"/>
    <property type="match status" value="1"/>
</dbReference>
<accession>A0A4P5P911</accession>
<feature type="coiled-coil region" evidence="4">
    <location>
        <begin position="615"/>
        <end position="745"/>
    </location>
</feature>
<dbReference type="GO" id="GO:0006302">
    <property type="term" value="P:double-strand break repair"/>
    <property type="evidence" value="ECO:0007669"/>
    <property type="project" value="InterPro"/>
</dbReference>
<evidence type="ECO:0000256" key="2">
    <source>
        <dbReference type="ARBA" id="ARBA00011322"/>
    </source>
</evidence>
<evidence type="ECO:0000256" key="4">
    <source>
        <dbReference type="SAM" id="Coils"/>
    </source>
</evidence>
<dbReference type="PANTHER" id="PTHR32114:SF2">
    <property type="entry name" value="ABC TRANSPORTER ABCH.3"/>
    <property type="match status" value="1"/>
</dbReference>
<comment type="subunit">
    <text evidence="2">Heterodimer of SbcC and SbcD.</text>
</comment>
<feature type="domain" description="Rad50/SbcC-type AAA" evidence="5">
    <location>
        <begin position="5"/>
        <end position="280"/>
    </location>
</feature>
<name>A0A4P5P911_9ENTE</name>
<feature type="coiled-coil region" evidence="4">
    <location>
        <begin position="770"/>
        <end position="826"/>
    </location>
</feature>
<dbReference type="Pfam" id="PF13558">
    <property type="entry name" value="SbcC_Walker_B"/>
    <property type="match status" value="1"/>
</dbReference>
<feature type="coiled-coil region" evidence="4">
    <location>
        <begin position="536"/>
        <end position="577"/>
    </location>
</feature>
<keyword evidence="7" id="KW-1185">Reference proteome</keyword>
<dbReference type="RefSeq" id="WP_146622474.1">
    <property type="nucleotide sequence ID" value="NZ_BJCC01000014.1"/>
</dbReference>
<sequence>MIPKKIVMENFGPFLHEEVDFQEFHTSPLFLISGKTGAGKTTIFDALTFALFGDASGGVRNANEIRSDFADPTEETRVSFTFEHQGHQYVIVRSPKQTLQKKNGKGATVKNQKVQLTVLDDTGREVEAYQKVETVQSYIYDLLHLTKEQFRQILMLPQGEFRTFLIANSTEKEAVLRSLFGTAIYRQFNEKLKLKKQELEKSVAETATRIDQLFQQIPIEQGASYLESIEQTKQYLEEEKEKTVKLAADLQQKDHELKEQQQALEQAKQLADQFQQYEKIQKDWQELQQELPVIEEQRKRLNEGEKLQQIRPPYERVNELDALLLWKEKEIQENQASLKRLSEEKRIWQMQEAALVKEEQKWEQEKAELVRLSDLLPAVQQYAHLMNDYQKMNHEQQQREAEQAAYAQTLEQLSDQLNTLKNQQETKSFWIERRYKNEQLIQQAQTQVNTEQNLEKLEEQMEEAQIHLAVLVENISQTSKRLNAANQEVKTLRDRWARSEIARLSMDLIDGEACPVCGSKDHPDPALHETLSGESLKELQHDLEAKEKNFAELQKVKETYETKREFQEKHYEEVKQKFQLEQTQTQLKQQELKKAVASLYQQTIPEELPELVLFLQKKQTEAQAALEQLTAAELEIGVLTEQQNTVLEQHQSVSTKLSELTEQVQMLKGRLALTKEQVKDWEAASLEEHIHERTILMKEYQKTLKRHEEEGKRMSAEEVRLEESKNQLSKQYKTQLAEQEKWRDELDHLIVKLGLNKESISEQLSHQPQLEELRQAIQEFLNRQLLLSDQKERLKLALADQTEPPLEQLSAKTTQMEEAFQELQQVYYQSENQLHTHSRILTNIESLHQNGEEQLNQLSEITQLYQTINGDNPEKISLERYILQSYLEEILQAANQQLSQLTKGRYQFELNDQIGRSKGNTGLEINVYDDNSGIARSAQTLSGGESFIAALSLVLGLAEVIQNQSGGITMETLFIDEGFGSLDEEALEIALEALAGIENHGRMIGLISHVKELKERIPQQIIVQTTGTGQSTIHYQLEEWHK</sequence>
<organism evidence="6 7">
    <name type="scientific">Enterococcus florum</name>
    <dbReference type="NCBI Taxonomy" id="2480627"/>
    <lineage>
        <taxon>Bacteria</taxon>
        <taxon>Bacillati</taxon>
        <taxon>Bacillota</taxon>
        <taxon>Bacilli</taxon>
        <taxon>Lactobacillales</taxon>
        <taxon>Enterococcaceae</taxon>
        <taxon>Enterococcus</taxon>
    </lineage>
</organism>
<dbReference type="InterPro" id="IPR038729">
    <property type="entry name" value="Rad50/SbcC_AAA"/>
</dbReference>
<keyword evidence="4" id="KW-0175">Coiled coil</keyword>